<dbReference type="GO" id="GO:0016209">
    <property type="term" value="F:antioxidant activity"/>
    <property type="evidence" value="ECO:0007669"/>
    <property type="project" value="InterPro"/>
</dbReference>
<keyword evidence="1" id="KW-1133">Transmembrane helix</keyword>
<dbReference type="InterPro" id="IPR036249">
    <property type="entry name" value="Thioredoxin-like_sf"/>
</dbReference>
<organism evidence="4 6">
    <name type="scientific">Arcobacter porcinus</name>
    <dbReference type="NCBI Taxonomy" id="1935204"/>
    <lineage>
        <taxon>Bacteria</taxon>
        <taxon>Pseudomonadati</taxon>
        <taxon>Campylobacterota</taxon>
        <taxon>Epsilonproteobacteria</taxon>
        <taxon>Campylobacterales</taxon>
        <taxon>Arcobacteraceae</taxon>
        <taxon>Arcobacter</taxon>
    </lineage>
</organism>
<name>A0A1C0B0K4_9BACT</name>
<reference evidence="4 6" key="3">
    <citation type="submission" date="2019-09" db="EMBL/GenBank/DDBJ databases">
        <title>Taxonomic note: a critical rebuttal of the proposed division of the genus Arcobacter into six genera, emended descriptions of Arcobacter anaerophilus and the genus Arcobacter, and an assessment of genus-level boundaries for Epsilonproteobacteria using in silico genomic comparator tools.</title>
        <authorList>
            <person name="On S.L.W."/>
            <person name="Miller W.G."/>
            <person name="Biggs P."/>
            <person name="Cornelius A."/>
            <person name="Vandamme P."/>
        </authorList>
    </citation>
    <scope>NUCLEOTIDE SEQUENCE [LARGE SCALE GENOMIC DNA]</scope>
    <source>
        <strain evidence="4 6">CCUG 56899</strain>
    </source>
</reference>
<dbReference type="PROSITE" id="PS51352">
    <property type="entry name" value="THIOREDOXIN_2"/>
    <property type="match status" value="1"/>
</dbReference>
<keyword evidence="1" id="KW-0812">Transmembrane</keyword>
<dbReference type="Gene3D" id="3.40.30.10">
    <property type="entry name" value="Glutaredoxin"/>
    <property type="match status" value="1"/>
</dbReference>
<proteinExistence type="predicted"/>
<sequence length="164" mass="19036">MSNKLKKIIKELLKYSIIFILVLNIVSYFKSQDLNNSSLDLNSFSLIDGSIYEAKSNKPLMIHFWATWCPICALEEQNIEKISKDFEVITIASQSGSNEEIKDYLEKNNLSFKVVNDEDGDLSNHFKVNAFPTTFIYDDKKNLKFSEVGYTSTFGLYLRMWWSK</sequence>
<evidence type="ECO:0000313" key="6">
    <source>
        <dbReference type="Proteomes" id="UP000322644"/>
    </source>
</evidence>
<dbReference type="EMBL" id="LDIR01000001">
    <property type="protein sequence ID" value="OCL93395.1"/>
    <property type="molecule type" value="Genomic_DNA"/>
</dbReference>
<dbReference type="AlphaFoldDB" id="A0A1C0B0K4"/>
<dbReference type="Pfam" id="PF00578">
    <property type="entry name" value="AhpC-TSA"/>
    <property type="match status" value="1"/>
</dbReference>
<evidence type="ECO:0000259" key="2">
    <source>
        <dbReference type="PROSITE" id="PS51352"/>
    </source>
</evidence>
<dbReference type="Proteomes" id="UP000322644">
    <property type="component" value="Chromosome"/>
</dbReference>
<dbReference type="PANTHER" id="PTHR42852:SF17">
    <property type="entry name" value="THIOREDOXIN-LIKE PROTEIN HI_1115"/>
    <property type="match status" value="1"/>
</dbReference>
<dbReference type="SUPFAM" id="SSF52833">
    <property type="entry name" value="Thioredoxin-like"/>
    <property type="match status" value="1"/>
</dbReference>
<reference evidence="3 5" key="1">
    <citation type="submission" date="2015-05" db="EMBL/GenBank/DDBJ databases">
        <authorList>
            <person name="Rovetto F."/>
            <person name="Cocolin L."/>
            <person name="Illeghems K."/>
            <person name="Van Nieuwerburgh F."/>
            <person name="Houf K."/>
        </authorList>
    </citation>
    <scope>NUCLEOTIDE SEQUENCE [LARGE SCALE GENOMIC DNA]</scope>
    <source>
        <strain evidence="3 5">117434</strain>
    </source>
</reference>
<dbReference type="EMBL" id="CP036246">
    <property type="protein sequence ID" value="QEP40194.1"/>
    <property type="molecule type" value="Genomic_DNA"/>
</dbReference>
<dbReference type="OrthoDB" id="9813820at2"/>
<evidence type="ECO:0000313" key="5">
    <source>
        <dbReference type="Proteomes" id="UP000093159"/>
    </source>
</evidence>
<dbReference type="InterPro" id="IPR050553">
    <property type="entry name" value="Thioredoxin_ResA/DsbE_sf"/>
</dbReference>
<dbReference type="GO" id="GO:0016491">
    <property type="term" value="F:oxidoreductase activity"/>
    <property type="evidence" value="ECO:0007669"/>
    <property type="project" value="InterPro"/>
</dbReference>
<protein>
    <submittedName>
        <fullName evidence="4">Putative copper tolerance-associated protein, TlpA-like family</fullName>
    </submittedName>
    <submittedName>
        <fullName evidence="3">Sporulation thiol-disulfide oxidoreductase A</fullName>
    </submittedName>
</protein>
<gene>
    <name evidence="3" type="primary">stoA</name>
    <name evidence="3" type="ORF">AAX28_00938</name>
    <name evidence="4" type="ORF">APORC_0578</name>
</gene>
<dbReference type="PANTHER" id="PTHR42852">
    <property type="entry name" value="THIOL:DISULFIDE INTERCHANGE PROTEIN DSBE"/>
    <property type="match status" value="1"/>
</dbReference>
<keyword evidence="5" id="KW-1185">Reference proteome</keyword>
<dbReference type="KEGG" id="apoc:APORC_0578"/>
<dbReference type="RefSeq" id="WP_066173127.1">
    <property type="nucleotide sequence ID" value="NZ_CP036246.2"/>
</dbReference>
<dbReference type="InterPro" id="IPR000866">
    <property type="entry name" value="AhpC/TSA"/>
</dbReference>
<feature type="domain" description="Thioredoxin" evidence="2">
    <location>
        <begin position="20"/>
        <end position="164"/>
    </location>
</feature>
<accession>A0A1C0B0K4</accession>
<dbReference type="InterPro" id="IPR013766">
    <property type="entry name" value="Thioredoxin_domain"/>
</dbReference>
<reference evidence="4 6" key="2">
    <citation type="submission" date="2019-09" db="EMBL/GenBank/DDBJ databases">
        <title>Complete genome sequencing of four Arcobacter species reveals a diverse suite of mobile elements.</title>
        <authorList>
            <person name="Miller W.G."/>
            <person name="Yee E."/>
            <person name="Bono J.L."/>
        </authorList>
    </citation>
    <scope>NUCLEOTIDE SEQUENCE [LARGE SCALE GENOMIC DNA]</scope>
    <source>
        <strain evidence="4 6">CCUG 56899</strain>
    </source>
</reference>
<evidence type="ECO:0000313" key="4">
    <source>
        <dbReference type="EMBL" id="QEP40194.1"/>
    </source>
</evidence>
<evidence type="ECO:0000313" key="3">
    <source>
        <dbReference type="EMBL" id="OCL93395.1"/>
    </source>
</evidence>
<dbReference type="Proteomes" id="UP000093159">
    <property type="component" value="Unassembled WGS sequence"/>
</dbReference>
<keyword evidence="1" id="KW-0472">Membrane</keyword>
<evidence type="ECO:0000256" key="1">
    <source>
        <dbReference type="SAM" id="Phobius"/>
    </source>
</evidence>
<feature type="transmembrane region" description="Helical" evidence="1">
    <location>
        <begin position="12"/>
        <end position="29"/>
    </location>
</feature>